<reference evidence="1 2" key="1">
    <citation type="journal article" date="2012" name="J. Bacteriol.">
        <title>Genome sequence of cold-adapted Pseudomonas mandelii strain JR-1.</title>
        <authorList>
            <person name="Jang S.H."/>
            <person name="Kim J."/>
            <person name="Kim J."/>
            <person name="Hong S."/>
            <person name="Lee C."/>
        </authorList>
    </citation>
    <scope>NUCLEOTIDE SEQUENCE [LARGE SCALE GENOMIC DNA]</scope>
    <source>
        <strain evidence="1 2">JR-1</strain>
    </source>
</reference>
<dbReference type="AlphaFoldDB" id="A0A024EJ98"/>
<evidence type="ECO:0000313" key="1">
    <source>
        <dbReference type="EMBL" id="AHZ73034.1"/>
    </source>
</evidence>
<dbReference type="EMBL" id="CP005960">
    <property type="protein sequence ID" value="AHZ73034.1"/>
    <property type="molecule type" value="Genomic_DNA"/>
</dbReference>
<dbReference type="KEGG" id="pman:OU5_5955"/>
<dbReference type="HOGENOM" id="CLU_3238390_0_0_6"/>
<organism evidence="1 2">
    <name type="scientific">Pseudomonas mandelii JR-1</name>
    <dbReference type="NCBI Taxonomy" id="1147786"/>
    <lineage>
        <taxon>Bacteria</taxon>
        <taxon>Pseudomonadati</taxon>
        <taxon>Pseudomonadota</taxon>
        <taxon>Gammaproteobacteria</taxon>
        <taxon>Pseudomonadales</taxon>
        <taxon>Pseudomonadaceae</taxon>
        <taxon>Pseudomonas</taxon>
    </lineage>
</organism>
<dbReference type="Proteomes" id="UP000026913">
    <property type="component" value="Chromosome"/>
</dbReference>
<protein>
    <submittedName>
        <fullName evidence="1">Uncharacterized protein</fullName>
    </submittedName>
</protein>
<sequence length="43" mass="4779">MRWSLSLMLAQLPLPLPVSALQALRKSELLIFAQPPLPILALQ</sequence>
<accession>A0A024EJ98</accession>
<evidence type="ECO:0000313" key="2">
    <source>
        <dbReference type="Proteomes" id="UP000026913"/>
    </source>
</evidence>
<name>A0A024EJ98_9PSED</name>
<proteinExistence type="predicted"/>
<gene>
    <name evidence="1" type="ORF">OU5_5955</name>
</gene>